<evidence type="ECO:0000313" key="4">
    <source>
        <dbReference type="Proteomes" id="UP000321726"/>
    </source>
</evidence>
<dbReference type="Proteomes" id="UP000321726">
    <property type="component" value="Unassembled WGS sequence"/>
</dbReference>
<dbReference type="Proteomes" id="UP000184123">
    <property type="component" value="Unassembled WGS sequence"/>
</dbReference>
<dbReference type="STRING" id="44933.SAMN05660971_03010"/>
<dbReference type="PANTHER" id="PTHR43737:SF1">
    <property type="entry name" value="DUF1501 DOMAIN-CONTAINING PROTEIN"/>
    <property type="match status" value="1"/>
</dbReference>
<dbReference type="InterPro" id="IPR010869">
    <property type="entry name" value="DUF1501"/>
</dbReference>
<protein>
    <submittedName>
        <fullName evidence="2">Uncharacterized conserved protein, DUF1501 family</fullName>
    </submittedName>
</protein>
<name>A0A1M7IWF3_9GAMM</name>
<evidence type="ECO:0000313" key="2">
    <source>
        <dbReference type="EMBL" id="SHM45110.1"/>
    </source>
</evidence>
<dbReference type="AlphaFoldDB" id="A0A1M7IWF3"/>
<accession>A0A1M7IWF3</accession>
<evidence type="ECO:0000313" key="1">
    <source>
        <dbReference type="EMBL" id="GEN24217.1"/>
    </source>
</evidence>
<gene>
    <name evidence="1" type="ORF">HCU01_21660</name>
    <name evidence="2" type="ORF">SAMN05660971_03010</name>
</gene>
<dbReference type="OrthoDB" id="9779968at2"/>
<keyword evidence="4" id="KW-1185">Reference proteome</keyword>
<reference evidence="1 4" key="2">
    <citation type="submission" date="2019-07" db="EMBL/GenBank/DDBJ databases">
        <title>Whole genome shotgun sequence of Halomonas cupida NBRC 102219.</title>
        <authorList>
            <person name="Hosoyama A."/>
            <person name="Uohara A."/>
            <person name="Ohji S."/>
            <person name="Ichikawa N."/>
        </authorList>
    </citation>
    <scope>NUCLEOTIDE SEQUENCE [LARGE SCALE GENOMIC DNA]</scope>
    <source>
        <strain evidence="1 4">NBRC 102219</strain>
    </source>
</reference>
<dbReference type="Pfam" id="PF07394">
    <property type="entry name" value="DUF1501"/>
    <property type="match status" value="1"/>
</dbReference>
<evidence type="ECO:0000313" key="3">
    <source>
        <dbReference type="Proteomes" id="UP000184123"/>
    </source>
</evidence>
<dbReference type="PANTHER" id="PTHR43737">
    <property type="entry name" value="BLL7424 PROTEIN"/>
    <property type="match status" value="1"/>
</dbReference>
<reference evidence="2 3" key="1">
    <citation type="submission" date="2016-11" db="EMBL/GenBank/DDBJ databases">
        <authorList>
            <person name="Jaros S."/>
            <person name="Januszkiewicz K."/>
            <person name="Wedrychowicz H."/>
        </authorList>
    </citation>
    <scope>NUCLEOTIDE SEQUENCE [LARGE SCALE GENOMIC DNA]</scope>
    <source>
        <strain evidence="2 3">DSM 4740</strain>
    </source>
</reference>
<dbReference type="EMBL" id="BJXU01000079">
    <property type="protein sequence ID" value="GEN24217.1"/>
    <property type="molecule type" value="Genomic_DNA"/>
</dbReference>
<dbReference type="RefSeq" id="WP_073436034.1">
    <property type="nucleotide sequence ID" value="NZ_BJXU01000079.1"/>
</dbReference>
<proteinExistence type="predicted"/>
<dbReference type="EMBL" id="FRCA01000008">
    <property type="protein sequence ID" value="SHM45110.1"/>
    <property type="molecule type" value="Genomic_DNA"/>
</dbReference>
<organism evidence="2 3">
    <name type="scientific">Halomonas cupida</name>
    <dbReference type="NCBI Taxonomy" id="44933"/>
    <lineage>
        <taxon>Bacteria</taxon>
        <taxon>Pseudomonadati</taxon>
        <taxon>Pseudomonadota</taxon>
        <taxon>Gammaproteobacteria</taxon>
        <taxon>Oceanospirillales</taxon>
        <taxon>Halomonadaceae</taxon>
        <taxon>Halomonas</taxon>
    </lineage>
</organism>
<sequence length="385" mass="41297">MLTRRQFLARLSAGSSLLLWPGLTTLANESAPSRQRLLVVLLRGAMDGLAAVPSYAEPRFESLRGDLALTTSGRNSVLRLDETFAMHPSMAFCHQLFQRQQFGVVHACGLPYDGRSHFDAQDCLENGSNTPDGSQTGWLNRAVAEMQGMNGLSITSAEPLMVRGSAPFSTWSPAPEHTGSPGALANQLADLYAEDEALAEVFAQALSAQKIVPGGEASTGQLASIMQSAGRFMAAEDAPRVVMVQDTGWDTHARQNIALERKLSQLDSGIQQLHDSLGDHWQHTAVVVVTEFGRTVGINGTHGTDHGTASTVLLAGGAVRGGKVHGDWPGLNELRDNRDLIAAQDVRSVLKGVLRDHMHIDARALNTRVFPDSRNAAPMDGLIGQ</sequence>